<dbReference type="InterPro" id="IPR025898">
    <property type="entry name" value="Tc3_transposase_DNA-bd_dom"/>
</dbReference>
<evidence type="ECO:0000313" key="4">
    <source>
        <dbReference type="WBParaSite" id="Hba_15891"/>
    </source>
</evidence>
<name>A0A1I7XE08_HETBA</name>
<dbReference type="GO" id="GO:0005634">
    <property type="term" value="C:nucleus"/>
    <property type="evidence" value="ECO:0007669"/>
    <property type="project" value="UniProtKB-SubCell"/>
</dbReference>
<evidence type="ECO:0000313" key="3">
    <source>
        <dbReference type="Proteomes" id="UP000095283"/>
    </source>
</evidence>
<dbReference type="InterPro" id="IPR009057">
    <property type="entry name" value="Homeodomain-like_sf"/>
</dbReference>
<dbReference type="WBParaSite" id="Hba_15891">
    <property type="protein sequence ID" value="Hba_15891"/>
    <property type="gene ID" value="Hba_15891"/>
</dbReference>
<dbReference type="AlphaFoldDB" id="A0A1I7XE08"/>
<dbReference type="Proteomes" id="UP000095283">
    <property type="component" value="Unplaced"/>
</dbReference>
<keyword evidence="3" id="KW-1185">Reference proteome</keyword>
<dbReference type="Gene3D" id="1.10.10.60">
    <property type="entry name" value="Homeodomain-like"/>
    <property type="match status" value="1"/>
</dbReference>
<protein>
    <submittedName>
        <fullName evidence="4">HTH_Tnp_Tc3_1 domain-containing protein</fullName>
    </submittedName>
</protein>
<comment type="subcellular location">
    <subcellularLocation>
        <location evidence="1">Nucleus</location>
    </subcellularLocation>
</comment>
<dbReference type="GO" id="GO:0003677">
    <property type="term" value="F:DNA binding"/>
    <property type="evidence" value="ECO:0007669"/>
    <property type="project" value="InterPro"/>
</dbReference>
<dbReference type="SUPFAM" id="SSF46689">
    <property type="entry name" value="Homeodomain-like"/>
    <property type="match status" value="1"/>
</dbReference>
<dbReference type="Pfam" id="PF11427">
    <property type="entry name" value="HTH_Tnp_Tc3_1"/>
    <property type="match status" value="1"/>
</dbReference>
<feature type="domain" description="Tc3 transposase DNA binding" evidence="2">
    <location>
        <begin position="3"/>
        <end position="50"/>
    </location>
</feature>
<evidence type="ECO:0000256" key="1">
    <source>
        <dbReference type="ARBA" id="ARBA00004123"/>
    </source>
</evidence>
<sequence>MARGSLFNNIEKGKILIFSDVGLNRTEIAREIRRYRNVVANFLTAPDEYGIKRVKEDQPSWQNGKKEE</sequence>
<evidence type="ECO:0000259" key="2">
    <source>
        <dbReference type="Pfam" id="PF11427"/>
    </source>
</evidence>
<accession>A0A1I7XE08</accession>
<organism evidence="3 4">
    <name type="scientific">Heterorhabditis bacteriophora</name>
    <name type="common">Entomopathogenic nematode worm</name>
    <dbReference type="NCBI Taxonomy" id="37862"/>
    <lineage>
        <taxon>Eukaryota</taxon>
        <taxon>Metazoa</taxon>
        <taxon>Ecdysozoa</taxon>
        <taxon>Nematoda</taxon>
        <taxon>Chromadorea</taxon>
        <taxon>Rhabditida</taxon>
        <taxon>Rhabditina</taxon>
        <taxon>Rhabditomorpha</taxon>
        <taxon>Strongyloidea</taxon>
        <taxon>Heterorhabditidae</taxon>
        <taxon>Heterorhabditis</taxon>
    </lineage>
</organism>
<proteinExistence type="predicted"/>
<reference evidence="4" key="1">
    <citation type="submission" date="2016-11" db="UniProtKB">
        <authorList>
            <consortium name="WormBaseParasite"/>
        </authorList>
    </citation>
    <scope>IDENTIFICATION</scope>
</reference>